<reference evidence="1 2" key="1">
    <citation type="submission" date="2017-05" db="EMBL/GenBank/DDBJ databases">
        <authorList>
            <person name="Varghese N."/>
            <person name="Submissions S."/>
        </authorList>
    </citation>
    <scope>NUCLEOTIDE SEQUENCE [LARGE SCALE GENOMIC DNA]</scope>
    <source>
        <strain evidence="1 2">DSM 15522</strain>
    </source>
</reference>
<comment type="caution">
    <text evidence="1">The sequence shown here is derived from an EMBL/GenBank/DDBJ whole genome shotgun (WGS) entry which is preliminary data.</text>
</comment>
<dbReference type="Proteomes" id="UP001157911">
    <property type="component" value="Unassembled WGS sequence"/>
</dbReference>
<dbReference type="InterPro" id="IPR036520">
    <property type="entry name" value="UPF0759_sf"/>
</dbReference>
<dbReference type="PANTHER" id="PTHR30348:SF4">
    <property type="entry name" value="DUF72 DOMAIN-CONTAINING PROTEIN"/>
    <property type="match status" value="1"/>
</dbReference>
<dbReference type="SUPFAM" id="SSF117396">
    <property type="entry name" value="TM1631-like"/>
    <property type="match status" value="1"/>
</dbReference>
<sequence>MIIVGTSGFFYRSWKGVFYPSDVSPSKWLGIYAAKLNGLEINSTFYRLPVRSSIRGYKKFADRLTFVFKLYRGITHYRELKDEYVSAFLKIKEILGDSLYCLLAQFPASFRPSERAMDFILSVKEAFSEVGVVFELRAPQWEVHREWLKENGFVVCRIDSPPYRKWWQGGIFSQKTAYFRFHGRRRLYSDSYTDEELESFADEISTVNSEDVLCFFNNTTKGMGALNAVKLRELLEKRCKSE</sequence>
<accession>A0ABY1NES8</accession>
<dbReference type="RefSeq" id="WP_283399948.1">
    <property type="nucleotide sequence ID" value="NZ_FXUB01000001.1"/>
</dbReference>
<keyword evidence="2" id="KW-1185">Reference proteome</keyword>
<proteinExistence type="predicted"/>
<dbReference type="EMBL" id="FXUB01000001">
    <property type="protein sequence ID" value="SMP07128.1"/>
    <property type="molecule type" value="Genomic_DNA"/>
</dbReference>
<dbReference type="Gene3D" id="3.20.20.410">
    <property type="entry name" value="Protein of unknown function UPF0759"/>
    <property type="match status" value="1"/>
</dbReference>
<dbReference type="InterPro" id="IPR002763">
    <property type="entry name" value="DUF72"/>
</dbReference>
<evidence type="ECO:0000313" key="2">
    <source>
        <dbReference type="Proteomes" id="UP001157911"/>
    </source>
</evidence>
<evidence type="ECO:0000313" key="1">
    <source>
        <dbReference type="EMBL" id="SMP07128.1"/>
    </source>
</evidence>
<organism evidence="1 2">
    <name type="scientific">Desulfurobacterium pacificum</name>
    <dbReference type="NCBI Taxonomy" id="240166"/>
    <lineage>
        <taxon>Bacteria</taxon>
        <taxon>Pseudomonadati</taxon>
        <taxon>Aquificota</taxon>
        <taxon>Aquificia</taxon>
        <taxon>Desulfurobacteriales</taxon>
        <taxon>Desulfurobacteriaceae</taxon>
        <taxon>Desulfurobacterium</taxon>
    </lineage>
</organism>
<protein>
    <submittedName>
        <fullName evidence="1">Uncharacterized conserved protein YecE, DUF72 family</fullName>
    </submittedName>
</protein>
<dbReference type="PANTHER" id="PTHR30348">
    <property type="entry name" value="UNCHARACTERIZED PROTEIN YECE"/>
    <property type="match status" value="1"/>
</dbReference>
<gene>
    <name evidence="1" type="ORF">SAMN06265339_0442</name>
</gene>
<name>A0ABY1NES8_9BACT</name>
<dbReference type="Pfam" id="PF01904">
    <property type="entry name" value="DUF72"/>
    <property type="match status" value="1"/>
</dbReference>